<feature type="domain" description="Macro" evidence="2">
    <location>
        <begin position="1"/>
        <end position="161"/>
    </location>
</feature>
<dbReference type="OrthoDB" id="9780211at2"/>
<dbReference type="Proteomes" id="UP000003835">
    <property type="component" value="Unassembled WGS sequence"/>
</dbReference>
<dbReference type="eggNOG" id="COG2110">
    <property type="taxonomic scope" value="Bacteria"/>
</dbReference>
<name>B4VKT2_9CYAN</name>
<evidence type="ECO:0000313" key="4">
    <source>
        <dbReference type="Proteomes" id="UP000003835"/>
    </source>
</evidence>
<dbReference type="InterPro" id="IPR050892">
    <property type="entry name" value="ADP-ribose_metab_enzymes"/>
</dbReference>
<reference evidence="3 4" key="1">
    <citation type="submission" date="2008-07" db="EMBL/GenBank/DDBJ databases">
        <authorList>
            <person name="Tandeau de Marsac N."/>
            <person name="Ferriera S."/>
            <person name="Johnson J."/>
            <person name="Kravitz S."/>
            <person name="Beeson K."/>
            <person name="Sutton G."/>
            <person name="Rogers Y.-H."/>
            <person name="Friedman R."/>
            <person name="Frazier M."/>
            <person name="Venter J.C."/>
        </authorList>
    </citation>
    <scope>NUCLEOTIDE SEQUENCE [LARGE SCALE GENOMIC DNA]</scope>
    <source>
        <strain evidence="3 4">PCC 7420</strain>
    </source>
</reference>
<dbReference type="AlphaFoldDB" id="B4VKT2"/>
<dbReference type="Gene3D" id="3.40.220.10">
    <property type="entry name" value="Leucine Aminopeptidase, subunit E, domain 1"/>
    <property type="match status" value="1"/>
</dbReference>
<evidence type="ECO:0000256" key="1">
    <source>
        <dbReference type="ARBA" id="ARBA00035885"/>
    </source>
</evidence>
<dbReference type="SMART" id="SM00506">
    <property type="entry name" value="A1pp"/>
    <property type="match status" value="1"/>
</dbReference>
<dbReference type="EMBL" id="DS989844">
    <property type="protein sequence ID" value="EDX77255.1"/>
    <property type="molecule type" value="Genomic_DNA"/>
</dbReference>
<dbReference type="InterPro" id="IPR002589">
    <property type="entry name" value="Macro_dom"/>
</dbReference>
<dbReference type="STRING" id="118168.MC7420_392"/>
<protein>
    <submittedName>
        <fullName evidence="3">Appr-1-p processing enzyme family protein</fullName>
    </submittedName>
</protein>
<sequence>MIKYTDTTVFNAGVQTIVNTVNSVGVMGAGLALECQLRFPEMYQDYVERCKQKAVKVGRPYLYRGYGTPWIMNFPTKSHWKYPSKIEWIQQGLYYFKQNYDRGGITSIAFPKLGCENGGLNWDDVKAVIEVTLQDINIDVYICLDQESEASGIEGIMTDLVNNKQDCFWISALGIREDIATKILNSLPIRRFRELRKISGVGKQTYNEVFKFLYSIAVKGDSEVYQDTDALEKNKSKKIMRDAANNTGELDVKSSQKPKAQTQKTQLELDLFY</sequence>
<dbReference type="CDD" id="cd02901">
    <property type="entry name" value="Macro_Poa1p-like"/>
    <property type="match status" value="1"/>
</dbReference>
<organism evidence="3 4">
    <name type="scientific">Coleofasciculus chthonoplastes PCC 7420</name>
    <dbReference type="NCBI Taxonomy" id="118168"/>
    <lineage>
        <taxon>Bacteria</taxon>
        <taxon>Bacillati</taxon>
        <taxon>Cyanobacteriota</taxon>
        <taxon>Cyanophyceae</taxon>
        <taxon>Coleofasciculales</taxon>
        <taxon>Coleofasciculaceae</taxon>
        <taxon>Coleofasciculus</taxon>
    </lineage>
</organism>
<dbReference type="RefSeq" id="WP_006099368.1">
    <property type="nucleotide sequence ID" value="NZ_DS989844.1"/>
</dbReference>
<dbReference type="InterPro" id="IPR043472">
    <property type="entry name" value="Macro_dom-like"/>
</dbReference>
<dbReference type="PROSITE" id="PS51154">
    <property type="entry name" value="MACRO"/>
    <property type="match status" value="1"/>
</dbReference>
<proteinExistence type="predicted"/>
<gene>
    <name evidence="3" type="ORF">MC7420_392</name>
</gene>
<dbReference type="PANTHER" id="PTHR12521:SF0">
    <property type="entry name" value="ADP-RIBOSE GLYCOHYDROLASE OARD1"/>
    <property type="match status" value="1"/>
</dbReference>
<keyword evidence="4" id="KW-1185">Reference proteome</keyword>
<evidence type="ECO:0000313" key="3">
    <source>
        <dbReference type="EMBL" id="EDX77255.1"/>
    </source>
</evidence>
<dbReference type="SUPFAM" id="SSF52949">
    <property type="entry name" value="Macro domain-like"/>
    <property type="match status" value="1"/>
</dbReference>
<dbReference type="HOGENOM" id="CLU_049707_1_1_3"/>
<accession>B4VKT2</accession>
<dbReference type="GO" id="GO:0140291">
    <property type="term" value="P:peptidyl-glutamate ADP-deribosylation"/>
    <property type="evidence" value="ECO:0007669"/>
    <property type="project" value="TreeGrafter"/>
</dbReference>
<comment type="catalytic activity">
    <reaction evidence="1">
        <text>an N-(ADP-alpha-D-ribosyl)-thymidine in DNA + H2O = a thymidine in DNA + ADP-D-ribose</text>
        <dbReference type="Rhea" id="RHEA:71655"/>
        <dbReference type="Rhea" id="RHEA-COMP:13556"/>
        <dbReference type="Rhea" id="RHEA-COMP:18051"/>
        <dbReference type="ChEBI" id="CHEBI:15377"/>
        <dbReference type="ChEBI" id="CHEBI:57967"/>
        <dbReference type="ChEBI" id="CHEBI:137386"/>
        <dbReference type="ChEBI" id="CHEBI:191199"/>
    </reaction>
    <physiologicalReaction direction="left-to-right" evidence="1">
        <dbReference type="Rhea" id="RHEA:71656"/>
    </physiologicalReaction>
</comment>
<dbReference type="Pfam" id="PF01661">
    <property type="entry name" value="Macro"/>
    <property type="match status" value="1"/>
</dbReference>
<dbReference type="PANTHER" id="PTHR12521">
    <property type="entry name" value="PROTEIN C6ORF130"/>
    <property type="match status" value="1"/>
</dbReference>
<evidence type="ECO:0000259" key="2">
    <source>
        <dbReference type="PROSITE" id="PS51154"/>
    </source>
</evidence>